<dbReference type="GO" id="GO:0000423">
    <property type="term" value="P:mitophagy"/>
    <property type="evidence" value="ECO:0007669"/>
    <property type="project" value="TreeGrafter"/>
</dbReference>
<dbReference type="PANTHER" id="PTHR22624">
    <property type="entry name" value="CYSTEINE PROTEASE ATG4"/>
    <property type="match status" value="1"/>
</dbReference>
<dbReference type="GO" id="GO:0005634">
    <property type="term" value="C:nucleus"/>
    <property type="evidence" value="ECO:0007669"/>
    <property type="project" value="UniProtKB-SubCell"/>
</dbReference>
<evidence type="ECO:0000256" key="10">
    <source>
        <dbReference type="ARBA" id="ARBA00029362"/>
    </source>
</evidence>
<keyword evidence="11" id="KW-0539">Nucleus</keyword>
<dbReference type="InterPro" id="IPR038765">
    <property type="entry name" value="Papain-like_cys_pep_sf"/>
</dbReference>
<evidence type="ECO:0000313" key="14">
    <source>
        <dbReference type="EMBL" id="KKA25728.1"/>
    </source>
</evidence>
<evidence type="ECO:0000256" key="8">
    <source>
        <dbReference type="ARBA" id="ARBA00022927"/>
    </source>
</evidence>
<dbReference type="Pfam" id="PF03416">
    <property type="entry name" value="Peptidase_C54"/>
    <property type="match status" value="2"/>
</dbReference>
<feature type="region of interest" description="Disordered" evidence="12">
    <location>
        <begin position="393"/>
        <end position="421"/>
    </location>
</feature>
<evidence type="ECO:0000256" key="5">
    <source>
        <dbReference type="ARBA" id="ARBA00022670"/>
    </source>
</evidence>
<evidence type="ECO:0000256" key="12">
    <source>
        <dbReference type="SAM" id="MobiDB-lite"/>
    </source>
</evidence>
<keyword evidence="15" id="KW-1185">Reference proteome</keyword>
<evidence type="ECO:0000256" key="7">
    <source>
        <dbReference type="ARBA" id="ARBA00022807"/>
    </source>
</evidence>
<evidence type="ECO:0000259" key="13">
    <source>
        <dbReference type="Pfam" id="PF03416"/>
    </source>
</evidence>
<keyword evidence="8" id="KW-0653">Protein transport</keyword>
<dbReference type="STRING" id="1408163.A0A0F4Z794"/>
<dbReference type="GO" id="GO:0015031">
    <property type="term" value="P:protein transport"/>
    <property type="evidence" value="ECO:0007669"/>
    <property type="project" value="UniProtKB-KW"/>
</dbReference>
<dbReference type="OrthoDB" id="2960936at2759"/>
<feature type="region of interest" description="Disordered" evidence="12">
    <location>
        <begin position="61"/>
        <end position="105"/>
    </location>
</feature>
<feature type="compositionally biased region" description="Acidic residues" evidence="12">
    <location>
        <begin position="405"/>
        <end position="421"/>
    </location>
</feature>
<dbReference type="GeneID" id="25312261"/>
<dbReference type="GO" id="GO:0000407">
    <property type="term" value="C:phagophore assembly site"/>
    <property type="evidence" value="ECO:0007669"/>
    <property type="project" value="UniProtKB-SubCell"/>
</dbReference>
<dbReference type="GO" id="GO:0004197">
    <property type="term" value="F:cysteine-type endopeptidase activity"/>
    <property type="evidence" value="ECO:0007669"/>
    <property type="project" value="TreeGrafter"/>
</dbReference>
<feature type="domain" description="Peptidase C54 catalytic" evidence="13">
    <location>
        <begin position="107"/>
        <end position="188"/>
    </location>
</feature>
<dbReference type="EC" id="3.4.22.-" evidence="11"/>
<keyword evidence="3" id="KW-0813">Transport</keyword>
<proteinExistence type="inferred from homology"/>
<keyword evidence="9" id="KW-0072">Autophagy</keyword>
<dbReference type="SUPFAM" id="SSF54001">
    <property type="entry name" value="Cysteine proteinases"/>
    <property type="match status" value="1"/>
</dbReference>
<organism evidence="14 15">
    <name type="scientific">Rasamsonia emersonii (strain ATCC 16479 / CBS 393.64 / IMI 116815)</name>
    <dbReference type="NCBI Taxonomy" id="1408163"/>
    <lineage>
        <taxon>Eukaryota</taxon>
        <taxon>Fungi</taxon>
        <taxon>Dikarya</taxon>
        <taxon>Ascomycota</taxon>
        <taxon>Pezizomycotina</taxon>
        <taxon>Eurotiomycetes</taxon>
        <taxon>Eurotiomycetidae</taxon>
        <taxon>Eurotiales</taxon>
        <taxon>Trichocomaceae</taxon>
        <taxon>Rasamsonia</taxon>
    </lineage>
</organism>
<comment type="function">
    <text evidence="11">Required for selective autophagic degradation of the nucleus (nucleophagy) as well as for mitophagy which contributes to regulate mitochondrial quantity and quality by eliminating the mitochondria to a basal level to fulfill cellular energy requirements and preventing excess ROS production.</text>
</comment>
<evidence type="ECO:0000256" key="11">
    <source>
        <dbReference type="RuleBase" id="RU363115"/>
    </source>
</evidence>
<dbReference type="Proteomes" id="UP000053958">
    <property type="component" value="Unassembled WGS sequence"/>
</dbReference>
<keyword evidence="5 11" id="KW-0645">Protease</keyword>
<dbReference type="AlphaFoldDB" id="A0A0F4Z794"/>
<dbReference type="PANTHER" id="PTHR22624:SF49">
    <property type="entry name" value="CYSTEINE PROTEASE"/>
    <property type="match status" value="1"/>
</dbReference>
<evidence type="ECO:0000256" key="9">
    <source>
        <dbReference type="ARBA" id="ARBA00023006"/>
    </source>
</evidence>
<evidence type="ECO:0000256" key="1">
    <source>
        <dbReference type="ARBA" id="ARBA00004329"/>
    </source>
</evidence>
<evidence type="ECO:0000313" key="15">
    <source>
        <dbReference type="Proteomes" id="UP000053958"/>
    </source>
</evidence>
<comment type="catalytic activity">
    <reaction evidence="10">
        <text>[protein]-C-terminal L-amino acid-glycyl-phosphatidylethanolamide + H2O = [protein]-C-terminal L-amino acid-glycine + a 1,2-diacyl-sn-glycero-3-phosphoethanolamine</text>
        <dbReference type="Rhea" id="RHEA:67548"/>
        <dbReference type="Rhea" id="RHEA-COMP:17323"/>
        <dbReference type="Rhea" id="RHEA-COMP:17324"/>
        <dbReference type="ChEBI" id="CHEBI:15377"/>
        <dbReference type="ChEBI" id="CHEBI:64612"/>
        <dbReference type="ChEBI" id="CHEBI:172940"/>
        <dbReference type="ChEBI" id="CHEBI:172941"/>
    </reaction>
    <physiologicalReaction direction="left-to-right" evidence="10">
        <dbReference type="Rhea" id="RHEA:67549"/>
    </physiologicalReaction>
</comment>
<name>A0A0F4Z794_RASE3</name>
<dbReference type="InterPro" id="IPR046792">
    <property type="entry name" value="Peptidase_C54_cat"/>
</dbReference>
<comment type="similarity">
    <text evidence="2 11">Belongs to the peptidase C54 family.</text>
</comment>
<dbReference type="RefSeq" id="XP_013332340.1">
    <property type="nucleotide sequence ID" value="XM_013476886.1"/>
</dbReference>
<dbReference type="GO" id="GO:0019786">
    <property type="term" value="F:protein-phosphatidylethanolamide deconjugating activity"/>
    <property type="evidence" value="ECO:0007669"/>
    <property type="project" value="InterPro"/>
</dbReference>
<dbReference type="GO" id="GO:0000045">
    <property type="term" value="P:autophagosome assembly"/>
    <property type="evidence" value="ECO:0007669"/>
    <property type="project" value="TreeGrafter"/>
</dbReference>
<evidence type="ECO:0000256" key="2">
    <source>
        <dbReference type="ARBA" id="ARBA00010958"/>
    </source>
</evidence>
<keyword evidence="7" id="KW-0788">Thiol protease</keyword>
<comment type="caution">
    <text evidence="14">The sequence shown here is derived from an EMBL/GenBank/DDBJ whole genome shotgun (WGS) entry which is preliminary data.</text>
</comment>
<keyword evidence="6 11" id="KW-0378">Hydrolase</keyword>
<protein>
    <recommendedName>
        <fullName evidence="11">Cysteine protease</fullName>
        <ecNumber evidence="11">3.4.22.-</ecNumber>
    </recommendedName>
</protein>
<dbReference type="GO" id="GO:0035973">
    <property type="term" value="P:aggrephagy"/>
    <property type="evidence" value="ECO:0007669"/>
    <property type="project" value="TreeGrafter"/>
</dbReference>
<reference evidence="14 15" key="1">
    <citation type="submission" date="2015-04" db="EMBL/GenBank/DDBJ databases">
        <authorList>
            <person name="Heijne W.H."/>
            <person name="Fedorova N.D."/>
            <person name="Nierman W.C."/>
            <person name="Vollebregt A.W."/>
            <person name="Zhao Z."/>
            <person name="Wu L."/>
            <person name="Kumar M."/>
            <person name="Stam H."/>
            <person name="van den Berg M.A."/>
            <person name="Pel H.J."/>
        </authorList>
    </citation>
    <scope>NUCLEOTIDE SEQUENCE [LARGE SCALE GENOMIC DNA]</scope>
    <source>
        <strain evidence="14 15">CBS 393.64</strain>
    </source>
</reference>
<feature type="domain" description="Peptidase C54 catalytic" evidence="13">
    <location>
        <begin position="221"/>
        <end position="375"/>
    </location>
</feature>
<gene>
    <name evidence="14" type="ORF">T310_0206</name>
</gene>
<evidence type="ECO:0000256" key="3">
    <source>
        <dbReference type="ARBA" id="ARBA00022448"/>
    </source>
</evidence>
<accession>A0A0F4Z794</accession>
<dbReference type="EMBL" id="LASV01000013">
    <property type="protein sequence ID" value="KKA25728.1"/>
    <property type="molecule type" value="Genomic_DNA"/>
</dbReference>
<keyword evidence="4 11" id="KW-0963">Cytoplasm</keyword>
<sequence length="421" mass="47157">MDITPQRQHDIGMNSIDLGRYRRIVQYFWDPVPRNEEGPGSRIWCLGNEYITPDYNVGTRNDDMNISQSHSPAGCDSSSPRTACDASEPPDIKTPPSGEASDHGWPSAFLDDFESRIWLTYRSNFPPIPKSEDPNAAPSMTLSVRLRSQLVESHGFTSDTGWGCMIRSGQSLLANALSILSLGRGMKQIFSKDLSGSLQRMHEADIYRLAPWDDDRGGEALSRECRDAGLNVYVTSDSSDVYEDKFKEIACGESDHIKPTLILLGIRLGIDRVTPVYWRSLEAILKHPQSVGIAGGRPSASHYFVGVQNLHFFYLDPHHTRPALPYRGLGCPYTKEELDSCHTRRLRRLHIQDMDPSMLIGFLIKDEDDWADWKRRISSTEGKAIIHVFSTEAGTSSGHEREGALDEVEALDDDDTCIPES</sequence>
<dbReference type="GO" id="GO:0034727">
    <property type="term" value="P:piecemeal microautophagy of the nucleus"/>
    <property type="evidence" value="ECO:0007669"/>
    <property type="project" value="TreeGrafter"/>
</dbReference>
<evidence type="ECO:0000256" key="4">
    <source>
        <dbReference type="ARBA" id="ARBA00022490"/>
    </source>
</evidence>
<evidence type="ECO:0000256" key="6">
    <source>
        <dbReference type="ARBA" id="ARBA00022801"/>
    </source>
</evidence>
<dbReference type="GO" id="GO:0016485">
    <property type="term" value="P:protein processing"/>
    <property type="evidence" value="ECO:0007669"/>
    <property type="project" value="TreeGrafter"/>
</dbReference>
<dbReference type="InterPro" id="IPR005078">
    <property type="entry name" value="Peptidase_C54"/>
</dbReference>
<comment type="subcellular location">
    <subcellularLocation>
        <location evidence="11">Nucleus</location>
    </subcellularLocation>
    <subcellularLocation>
        <location evidence="11">Cytoplasm</location>
    </subcellularLocation>
    <subcellularLocation>
        <location evidence="1">Preautophagosomal structure</location>
    </subcellularLocation>
</comment>
<feature type="compositionally biased region" description="Polar residues" evidence="12">
    <location>
        <begin position="64"/>
        <end position="81"/>
    </location>
</feature>